<evidence type="ECO:0000256" key="1">
    <source>
        <dbReference type="SAM" id="MobiDB-lite"/>
    </source>
</evidence>
<feature type="domain" description="Thioredoxin-like fold" evidence="2">
    <location>
        <begin position="64"/>
        <end position="127"/>
    </location>
</feature>
<evidence type="ECO:0000313" key="4">
    <source>
        <dbReference type="Proteomes" id="UP000770661"/>
    </source>
</evidence>
<comment type="caution">
    <text evidence="3">The sequence shown here is derived from an EMBL/GenBank/DDBJ whole genome shotgun (WGS) entry which is preliminary data.</text>
</comment>
<proteinExistence type="predicted"/>
<feature type="compositionally biased region" description="Basic residues" evidence="1">
    <location>
        <begin position="9"/>
        <end position="19"/>
    </location>
</feature>
<dbReference type="EMBL" id="JACEEZ010010775">
    <property type="protein sequence ID" value="KAG0721614.1"/>
    <property type="molecule type" value="Genomic_DNA"/>
</dbReference>
<dbReference type="InterPro" id="IPR012336">
    <property type="entry name" value="Thioredoxin-like_fold"/>
</dbReference>
<name>A0A8J4YEW9_CHIOP</name>
<dbReference type="Pfam" id="PF17172">
    <property type="entry name" value="GST_N_4"/>
    <property type="match status" value="1"/>
</dbReference>
<feature type="region of interest" description="Disordered" evidence="1">
    <location>
        <begin position="1"/>
        <end position="33"/>
    </location>
</feature>
<dbReference type="AlphaFoldDB" id="A0A8J4YEW9"/>
<gene>
    <name evidence="3" type="primary">fax_2</name>
    <name evidence="3" type="ORF">GWK47_046119</name>
</gene>
<evidence type="ECO:0000259" key="2">
    <source>
        <dbReference type="Pfam" id="PF17172"/>
    </source>
</evidence>
<dbReference type="PANTHER" id="PTHR12289:SF41">
    <property type="entry name" value="FAILED AXON CONNECTIONS-RELATED"/>
    <property type="match status" value="1"/>
</dbReference>
<reference evidence="3" key="1">
    <citation type="submission" date="2020-07" db="EMBL/GenBank/DDBJ databases">
        <title>The High-quality genome of the commercially important snow crab, Chionoecetes opilio.</title>
        <authorList>
            <person name="Jeong J.-H."/>
            <person name="Ryu S."/>
        </authorList>
    </citation>
    <scope>NUCLEOTIDE SEQUENCE</scope>
    <source>
        <strain evidence="3">MADBK_172401_WGS</strain>
        <tissue evidence="3">Digestive gland</tissue>
    </source>
</reference>
<sequence length="155" mass="17366">MSLTSPRARLPHTKTCRPRLRQDAPLPRSRPAPCQAQAPQLAWRDCHGCSGELQGWNVDHKMKYKSKKGQLPFVEVNGEEIADSAIVIKELGSRYNTDLDSSLTAEQRNVAHATISMIENHFAWYVHTRPAVTPVRGGEGRMSFKDGAKEMTLKN</sequence>
<dbReference type="Proteomes" id="UP000770661">
    <property type="component" value="Unassembled WGS sequence"/>
</dbReference>
<keyword evidence="4" id="KW-1185">Reference proteome</keyword>
<evidence type="ECO:0000313" key="3">
    <source>
        <dbReference type="EMBL" id="KAG0721614.1"/>
    </source>
</evidence>
<protein>
    <submittedName>
        <fullName evidence="3">Failed axon connections</fullName>
    </submittedName>
</protein>
<organism evidence="3 4">
    <name type="scientific">Chionoecetes opilio</name>
    <name type="common">Atlantic snow crab</name>
    <name type="synonym">Cancer opilio</name>
    <dbReference type="NCBI Taxonomy" id="41210"/>
    <lineage>
        <taxon>Eukaryota</taxon>
        <taxon>Metazoa</taxon>
        <taxon>Ecdysozoa</taxon>
        <taxon>Arthropoda</taxon>
        <taxon>Crustacea</taxon>
        <taxon>Multicrustacea</taxon>
        <taxon>Malacostraca</taxon>
        <taxon>Eumalacostraca</taxon>
        <taxon>Eucarida</taxon>
        <taxon>Decapoda</taxon>
        <taxon>Pleocyemata</taxon>
        <taxon>Brachyura</taxon>
        <taxon>Eubrachyura</taxon>
        <taxon>Majoidea</taxon>
        <taxon>Majidae</taxon>
        <taxon>Chionoecetes</taxon>
    </lineage>
</organism>
<dbReference type="OrthoDB" id="5809458at2759"/>
<dbReference type="GO" id="GO:0005737">
    <property type="term" value="C:cytoplasm"/>
    <property type="evidence" value="ECO:0007669"/>
    <property type="project" value="TreeGrafter"/>
</dbReference>
<accession>A0A8J4YEW9</accession>
<dbReference type="PANTHER" id="PTHR12289">
    <property type="entry name" value="METAXIN RELATED"/>
    <property type="match status" value="1"/>
</dbReference>
<dbReference type="InterPro" id="IPR050931">
    <property type="entry name" value="Mito_Protein_Transport_Metaxin"/>
</dbReference>